<keyword evidence="5" id="KW-0131">Cell cycle</keyword>
<dbReference type="PANTHER" id="PTHR13260">
    <property type="entry name" value="ANAPHASE PROMOTING COMPLEX SUBUNIT 4 APC4"/>
    <property type="match status" value="1"/>
</dbReference>
<dbReference type="Pfam" id="PF12894">
    <property type="entry name" value="ANAPC4_WD40"/>
    <property type="match status" value="1"/>
</dbReference>
<evidence type="ECO:0000256" key="5">
    <source>
        <dbReference type="ARBA" id="ARBA00023306"/>
    </source>
</evidence>
<evidence type="ECO:0000313" key="8">
    <source>
        <dbReference type="EMBL" id="KAF2085557.1"/>
    </source>
</evidence>
<dbReference type="InterPro" id="IPR024789">
    <property type="entry name" value="APC4"/>
</dbReference>
<feature type="domain" description="Anaphase-promoting complex subunit 4-like WD40" evidence="6">
    <location>
        <begin position="21"/>
        <end position="120"/>
    </location>
</feature>
<feature type="domain" description="Anaphase-promoting complex subunit 4 long" evidence="7">
    <location>
        <begin position="232"/>
        <end position="431"/>
    </location>
</feature>
<keyword evidence="4" id="KW-0833">Ubl conjugation pathway</keyword>
<evidence type="ECO:0000256" key="1">
    <source>
        <dbReference type="ARBA" id="ARBA00016067"/>
    </source>
</evidence>
<evidence type="ECO:0000313" key="9">
    <source>
        <dbReference type="Proteomes" id="UP000799776"/>
    </source>
</evidence>
<comment type="caution">
    <text evidence="8">The sequence shown here is derived from an EMBL/GenBank/DDBJ whole genome shotgun (WGS) entry which is preliminary data.</text>
</comment>
<evidence type="ECO:0000256" key="4">
    <source>
        <dbReference type="ARBA" id="ARBA00022786"/>
    </source>
</evidence>
<dbReference type="Gene3D" id="2.130.10.10">
    <property type="entry name" value="YVTN repeat-like/Quinoprotein amine dehydrogenase"/>
    <property type="match status" value="1"/>
</dbReference>
<organism evidence="8 9">
    <name type="scientific">Saccharata proteae CBS 121410</name>
    <dbReference type="NCBI Taxonomy" id="1314787"/>
    <lineage>
        <taxon>Eukaryota</taxon>
        <taxon>Fungi</taxon>
        <taxon>Dikarya</taxon>
        <taxon>Ascomycota</taxon>
        <taxon>Pezizomycotina</taxon>
        <taxon>Dothideomycetes</taxon>
        <taxon>Dothideomycetes incertae sedis</taxon>
        <taxon>Botryosphaeriales</taxon>
        <taxon>Saccharataceae</taxon>
        <taxon>Saccharata</taxon>
    </lineage>
</organism>
<dbReference type="AlphaFoldDB" id="A0A9P4HS23"/>
<dbReference type="PANTHER" id="PTHR13260:SF0">
    <property type="entry name" value="ANAPHASE-PROMOTING COMPLEX SUBUNIT 4"/>
    <property type="match status" value="1"/>
</dbReference>
<dbReference type="SUPFAM" id="SSF50978">
    <property type="entry name" value="WD40 repeat-like"/>
    <property type="match status" value="1"/>
</dbReference>
<accession>A0A9P4HS23</accession>
<dbReference type="OrthoDB" id="2110451at2759"/>
<dbReference type="Proteomes" id="UP000799776">
    <property type="component" value="Unassembled WGS sequence"/>
</dbReference>
<gene>
    <name evidence="8" type="ORF">K490DRAFT_46593</name>
</gene>
<keyword evidence="2" id="KW-0132">Cell division</keyword>
<dbReference type="EMBL" id="ML978730">
    <property type="protein sequence ID" value="KAF2085557.1"/>
    <property type="molecule type" value="Genomic_DNA"/>
</dbReference>
<keyword evidence="9" id="KW-1185">Reference proteome</keyword>
<evidence type="ECO:0000256" key="3">
    <source>
        <dbReference type="ARBA" id="ARBA00022776"/>
    </source>
</evidence>
<proteinExistence type="predicted"/>
<dbReference type="GO" id="GO:0034399">
    <property type="term" value="C:nuclear periphery"/>
    <property type="evidence" value="ECO:0007669"/>
    <property type="project" value="TreeGrafter"/>
</dbReference>
<dbReference type="Pfam" id="PF12896">
    <property type="entry name" value="ANAPC4"/>
    <property type="match status" value="1"/>
</dbReference>
<dbReference type="GO" id="GO:0051301">
    <property type="term" value="P:cell division"/>
    <property type="evidence" value="ECO:0007669"/>
    <property type="project" value="UniProtKB-KW"/>
</dbReference>
<dbReference type="GO" id="GO:0005680">
    <property type="term" value="C:anaphase-promoting complex"/>
    <property type="evidence" value="ECO:0007669"/>
    <property type="project" value="InterPro"/>
</dbReference>
<dbReference type="InterPro" id="IPR015943">
    <property type="entry name" value="WD40/YVTN_repeat-like_dom_sf"/>
</dbReference>
<evidence type="ECO:0000259" key="7">
    <source>
        <dbReference type="Pfam" id="PF12896"/>
    </source>
</evidence>
<evidence type="ECO:0000259" key="6">
    <source>
        <dbReference type="Pfam" id="PF12894"/>
    </source>
</evidence>
<evidence type="ECO:0000256" key="2">
    <source>
        <dbReference type="ARBA" id="ARBA00022618"/>
    </source>
</evidence>
<keyword evidence="3" id="KW-0498">Mitosis</keyword>
<dbReference type="InterPro" id="IPR024790">
    <property type="entry name" value="APC4_long_dom"/>
</dbReference>
<name>A0A9P4HS23_9PEZI</name>
<dbReference type="GO" id="GO:0070979">
    <property type="term" value="P:protein K11-linked ubiquitination"/>
    <property type="evidence" value="ECO:0007669"/>
    <property type="project" value="TreeGrafter"/>
</dbReference>
<reference evidence="8" key="1">
    <citation type="journal article" date="2020" name="Stud. Mycol.">
        <title>101 Dothideomycetes genomes: a test case for predicting lifestyles and emergence of pathogens.</title>
        <authorList>
            <person name="Haridas S."/>
            <person name="Albert R."/>
            <person name="Binder M."/>
            <person name="Bloem J."/>
            <person name="Labutti K."/>
            <person name="Salamov A."/>
            <person name="Andreopoulos B."/>
            <person name="Baker S."/>
            <person name="Barry K."/>
            <person name="Bills G."/>
            <person name="Bluhm B."/>
            <person name="Cannon C."/>
            <person name="Castanera R."/>
            <person name="Culley D."/>
            <person name="Daum C."/>
            <person name="Ezra D."/>
            <person name="Gonzalez J."/>
            <person name="Henrissat B."/>
            <person name="Kuo A."/>
            <person name="Liang C."/>
            <person name="Lipzen A."/>
            <person name="Lutzoni F."/>
            <person name="Magnuson J."/>
            <person name="Mondo S."/>
            <person name="Nolan M."/>
            <person name="Ohm R."/>
            <person name="Pangilinan J."/>
            <person name="Park H.-J."/>
            <person name="Ramirez L."/>
            <person name="Alfaro M."/>
            <person name="Sun H."/>
            <person name="Tritt A."/>
            <person name="Yoshinaga Y."/>
            <person name="Zwiers L.-H."/>
            <person name="Turgeon B."/>
            <person name="Goodwin S."/>
            <person name="Spatafora J."/>
            <person name="Crous P."/>
            <person name="Grigoriev I."/>
        </authorList>
    </citation>
    <scope>NUCLEOTIDE SEQUENCE</scope>
    <source>
        <strain evidence="8">CBS 121410</strain>
    </source>
</reference>
<dbReference type="InterPro" id="IPR036322">
    <property type="entry name" value="WD40_repeat_dom_sf"/>
</dbReference>
<sequence length="764" mass="85421">MPEFMLQAEKALPHAVHAQFLSYCPTMDLVAVVTQEEQLEVYRLNGQRAFSHKRKDTDNKVKLICWKFNGQHIAVAWLDGSIDVLSSETGKVVKQIQPEVSTDAEGGAASQISCLGWGVNFIDIAAVRSRLKAARESARGSQYPNFLETVPSWQLSQDELTLDDFLERMPDLRKLGITPDLPKQLALIDAQDVLPKLPMIPSPPAIGMQMMSKATTSDAFGSQQSKRDRLALVPLTLRFIPSAGIYLHLIASKTAQLQNLLQYIQSSLKTISTFFLHSQDLPGRFMRNVNETLMEKDEGTLVDNFFHMAVTGDCPTTIKEWLVDELTESGHKRWDHASNQGYSKVIDLTHENLLPALDRCSIIVSRLRGLARYHDTSLILNVPENDLSAVLDTIQCLRLLAHNILTYAAQEKRQFLSFSKWLRYVIDVQATDPSSTTADEMAEKDPGINYEQLLTYIPCALSGSMIQPFLRDRTAVLTPPSTAVVADITNNMKLHKQGKPVPEGGLCAWSVFDVLRSQCRTVFKQITSWQAANSSMGCGLYLEDTEMAEIKSMRMIDEKLDSVSDMATYIAVVPVEASNQLRMHRVVHSDVLDNIDNCVRQIQSIIVQLPEGEIKDVKFIDDSALMLLFKAREASYLITFPYNQDGSDGHIASLYRCDPNSASPSTVGLPDGECPPVQARPIWRVETIDDLLPHVKHVFPASERFSPIKIDVNGRKDRRVVCVLGDDLKHFKVYDLDYEGEGLEGDVTFTTLRGGDEDTVMSDD</sequence>
<dbReference type="InterPro" id="IPR024977">
    <property type="entry name" value="Apc4-like_WD40_dom"/>
</dbReference>
<dbReference type="GO" id="GO:0031145">
    <property type="term" value="P:anaphase-promoting complex-dependent catabolic process"/>
    <property type="evidence" value="ECO:0007669"/>
    <property type="project" value="InterPro"/>
</dbReference>
<protein>
    <recommendedName>
        <fullName evidence="1">Anaphase-promoting complex subunit 4</fullName>
    </recommendedName>
</protein>